<evidence type="ECO:0000313" key="1">
    <source>
        <dbReference type="EMBL" id="MBR7826200.1"/>
    </source>
</evidence>
<dbReference type="AlphaFoldDB" id="A0A941IFD2"/>
<reference evidence="1" key="1">
    <citation type="submission" date="2021-04" db="EMBL/GenBank/DDBJ databases">
        <title>Genome based classification of Actinospica acidithermotolerans sp. nov., an actinobacterium isolated from an Indonesian hot spring.</title>
        <authorList>
            <person name="Kusuma A.B."/>
            <person name="Putra K.E."/>
            <person name="Nafisah S."/>
            <person name="Loh J."/>
            <person name="Nouioui I."/>
            <person name="Goodfellow M."/>
        </authorList>
    </citation>
    <scope>NUCLEOTIDE SEQUENCE</scope>
    <source>
        <strain evidence="1">MGRD01-02</strain>
    </source>
</reference>
<dbReference type="RefSeq" id="WP_212517351.1">
    <property type="nucleotide sequence ID" value="NZ_JAGSOH010000014.1"/>
</dbReference>
<protein>
    <recommendedName>
        <fullName evidence="3">ATP-binding protein</fullName>
    </recommendedName>
</protein>
<gene>
    <name evidence="1" type="ORF">KDK95_07800</name>
</gene>
<keyword evidence="2" id="KW-1185">Reference proteome</keyword>
<dbReference type="SUPFAM" id="SSF52540">
    <property type="entry name" value="P-loop containing nucleoside triphosphate hydrolases"/>
    <property type="match status" value="1"/>
</dbReference>
<dbReference type="Proteomes" id="UP000676325">
    <property type="component" value="Unassembled WGS sequence"/>
</dbReference>
<organism evidence="1 2">
    <name type="scientific">Actinospica acidithermotolerans</name>
    <dbReference type="NCBI Taxonomy" id="2828514"/>
    <lineage>
        <taxon>Bacteria</taxon>
        <taxon>Bacillati</taxon>
        <taxon>Actinomycetota</taxon>
        <taxon>Actinomycetes</taxon>
        <taxon>Catenulisporales</taxon>
        <taxon>Actinospicaceae</taxon>
        <taxon>Actinospica</taxon>
    </lineage>
</organism>
<evidence type="ECO:0000313" key="2">
    <source>
        <dbReference type="Proteomes" id="UP000676325"/>
    </source>
</evidence>
<dbReference type="Gene3D" id="3.40.50.300">
    <property type="entry name" value="P-loop containing nucleotide triphosphate hydrolases"/>
    <property type="match status" value="1"/>
</dbReference>
<comment type="caution">
    <text evidence="1">The sequence shown here is derived from an EMBL/GenBank/DDBJ whole genome shotgun (WGS) entry which is preliminary data.</text>
</comment>
<proteinExistence type="predicted"/>
<name>A0A941IFD2_9ACTN</name>
<dbReference type="EMBL" id="JAGSOH010000014">
    <property type="protein sequence ID" value="MBR7826200.1"/>
    <property type="molecule type" value="Genomic_DNA"/>
</dbReference>
<evidence type="ECO:0008006" key="3">
    <source>
        <dbReference type="Google" id="ProtNLM"/>
    </source>
</evidence>
<sequence>MTITGPHADLLSAVGALRTHVAAPRFPLAAEGVDDVRALRLELLQRIDDYLIPRLREPGGPLHLVIGGSTGVGKSTLVNSLVRYDLTRAGVLRPTTRGAVLCVNPADVAAATGPHRLLPAFARHGSDRPHGAGGAVATPAIEPRLGNRHEGFTLAAHPAIPYGLALIDAPDVNSVSRANRETGRRLLGAADSWLLVTTAERYADSVPWELLQEAWRRRMNVAVVLNRVPAEAAAEVNQAFAEMLDTYLPQAGAEIPVFTVPETALTAGLIPEYLLDQLATWLRAISQQPEARLAAVRRTILGLLDDLPQQISVLYEALTAQGEVANRLRVQADLAYSGERAALHDAVAAGELIGGTAMVEWQSLIGPGRVETLLDPASGVGSSARRLLLSAIADQVSAAIARATEQVTQEWRGTVPAEAEEEIAATAWKQAGGIAPELGEWANRLGDQIARTRLQPDGAEGEPDFRIAVLIATVLCGRELPRQRRRRKAEPPTPAVAATRRLADQIFPGGLAERLAEQAAAALDAALGALFDRYAFRHQRMLAELGVDPDAAKNLLEAGYAVQRAR</sequence>
<accession>A0A941IFD2</accession>
<dbReference type="InterPro" id="IPR027417">
    <property type="entry name" value="P-loop_NTPase"/>
</dbReference>